<evidence type="ECO:0000256" key="8">
    <source>
        <dbReference type="ARBA" id="ARBA00023069"/>
    </source>
</evidence>
<keyword evidence="9" id="KW-0496">Mitochondrion</keyword>
<keyword evidence="7" id="KW-0963">Cytoplasm</keyword>
<evidence type="ECO:0000256" key="4">
    <source>
        <dbReference type="ARBA" id="ARBA00004569"/>
    </source>
</evidence>
<evidence type="ECO:0000256" key="10">
    <source>
        <dbReference type="ARBA" id="ARBA00023212"/>
    </source>
</evidence>
<keyword evidence="11" id="KW-0539">Nucleus</keyword>
<evidence type="ECO:0000313" key="14">
    <source>
        <dbReference type="EMBL" id="KAL2918132.1"/>
    </source>
</evidence>
<evidence type="ECO:0000256" key="11">
    <source>
        <dbReference type="ARBA" id="ARBA00023242"/>
    </source>
</evidence>
<dbReference type="Gene3D" id="1.20.1520.10">
    <property type="entry name" value="ADP-ribosylation factor-like 2-binding protein, domain"/>
    <property type="match status" value="1"/>
</dbReference>
<protein>
    <recommendedName>
        <fullName evidence="6">ADP-ribosylation factor-like protein 2-binding protein</fullName>
    </recommendedName>
</protein>
<feature type="domain" description="BART" evidence="13">
    <location>
        <begin position="37"/>
        <end position="154"/>
    </location>
</feature>
<dbReference type="InterPro" id="IPR038849">
    <property type="entry name" value="ARL2BP"/>
</dbReference>
<evidence type="ECO:0000256" key="2">
    <source>
        <dbReference type="ARBA" id="ARBA00004123"/>
    </source>
</evidence>
<evidence type="ECO:0000256" key="7">
    <source>
        <dbReference type="ARBA" id="ARBA00022490"/>
    </source>
</evidence>
<gene>
    <name evidence="14" type="ORF">HK105_202059</name>
</gene>
<comment type="similarity">
    <text evidence="5">Belongs to the ARL2BP family.</text>
</comment>
<keyword evidence="8" id="KW-0969">Cilium</keyword>
<keyword evidence="15" id="KW-1185">Reference proteome</keyword>
<dbReference type="InterPro" id="IPR023379">
    <property type="entry name" value="BART_dom"/>
</dbReference>
<dbReference type="PANTHER" id="PTHR15487:SF4">
    <property type="entry name" value="ADP-RIBOSYLATION FACTOR-LIKE PROTEIN 2-BINDING PROTEIN"/>
    <property type="match status" value="1"/>
</dbReference>
<reference evidence="14 15" key="1">
    <citation type="submission" date="2023-09" db="EMBL/GenBank/DDBJ databases">
        <title>Pangenome analysis of Batrachochytrium dendrobatidis and related Chytrids.</title>
        <authorList>
            <person name="Yacoub M.N."/>
            <person name="Stajich J.E."/>
            <person name="James T.Y."/>
        </authorList>
    </citation>
    <scope>NUCLEOTIDE SEQUENCE [LARGE SCALE GENOMIC DNA]</scope>
    <source>
        <strain evidence="14 15">JEL0888</strain>
    </source>
</reference>
<sequence length="177" mass="19764">MSMARSEPAPKVGLSADFGLSEEDISFESPAGSDDAKFDAVVGELEDIIMDDAFVDMQNAFLAKHHKIFLDAEENKLEYMDVFKKYASAKTTLIESYLSTRLSARLPWFSMPKFMAMIRERPDQADGDVFDILHSLGDFSEFKELVLNFKREQEGRAIDLSGLLAVRPAGSKAVGRN</sequence>
<evidence type="ECO:0000256" key="5">
    <source>
        <dbReference type="ARBA" id="ARBA00009880"/>
    </source>
</evidence>
<dbReference type="InterPro" id="IPR042541">
    <property type="entry name" value="BART_sf"/>
</dbReference>
<evidence type="ECO:0000313" key="15">
    <source>
        <dbReference type="Proteomes" id="UP001527925"/>
    </source>
</evidence>
<dbReference type="EMBL" id="JADGIZ020000007">
    <property type="protein sequence ID" value="KAL2918132.1"/>
    <property type="molecule type" value="Genomic_DNA"/>
</dbReference>
<accession>A0ABR4NF60</accession>
<comment type="caution">
    <text evidence="14">The sequence shown here is derived from an EMBL/GenBank/DDBJ whole genome shotgun (WGS) entry which is preliminary data.</text>
</comment>
<comment type="subcellular location">
    <subcellularLocation>
        <location evidence="1">Cytoplasm</location>
        <location evidence="1">Cytoskeleton</location>
        <location evidence="1">Cilium basal body</location>
    </subcellularLocation>
    <subcellularLocation>
        <location evidence="3">Cytoplasm</location>
        <location evidence="3">Cytoskeleton</location>
        <location evidence="3">Microtubule organizing center</location>
        <location evidence="3">Centrosome</location>
    </subcellularLocation>
    <subcellularLocation>
        <location evidence="4">Mitochondrion intermembrane space</location>
    </subcellularLocation>
    <subcellularLocation>
        <location evidence="2">Nucleus</location>
    </subcellularLocation>
</comment>
<keyword evidence="12" id="KW-0966">Cell projection</keyword>
<name>A0ABR4NF60_9FUNG</name>
<evidence type="ECO:0000256" key="3">
    <source>
        <dbReference type="ARBA" id="ARBA00004300"/>
    </source>
</evidence>
<evidence type="ECO:0000256" key="12">
    <source>
        <dbReference type="ARBA" id="ARBA00023273"/>
    </source>
</evidence>
<dbReference type="Pfam" id="PF11527">
    <property type="entry name" value="ARL2_Bind_BART"/>
    <property type="match status" value="1"/>
</dbReference>
<proteinExistence type="inferred from homology"/>
<keyword evidence="10" id="KW-0206">Cytoskeleton</keyword>
<evidence type="ECO:0000256" key="6">
    <source>
        <dbReference type="ARBA" id="ARBA00014849"/>
    </source>
</evidence>
<dbReference type="PANTHER" id="PTHR15487">
    <property type="entry name" value="ADP-RIBOSYLATION FACTOR-LIKE PROTEIN 2-BINDING PROTEIN"/>
    <property type="match status" value="1"/>
</dbReference>
<evidence type="ECO:0000259" key="13">
    <source>
        <dbReference type="Pfam" id="PF11527"/>
    </source>
</evidence>
<evidence type="ECO:0000256" key="1">
    <source>
        <dbReference type="ARBA" id="ARBA00004120"/>
    </source>
</evidence>
<dbReference type="Proteomes" id="UP001527925">
    <property type="component" value="Unassembled WGS sequence"/>
</dbReference>
<organism evidence="14 15">
    <name type="scientific">Polyrhizophydium stewartii</name>
    <dbReference type="NCBI Taxonomy" id="2732419"/>
    <lineage>
        <taxon>Eukaryota</taxon>
        <taxon>Fungi</taxon>
        <taxon>Fungi incertae sedis</taxon>
        <taxon>Chytridiomycota</taxon>
        <taxon>Chytridiomycota incertae sedis</taxon>
        <taxon>Chytridiomycetes</taxon>
        <taxon>Rhizophydiales</taxon>
        <taxon>Rhizophydiales incertae sedis</taxon>
        <taxon>Polyrhizophydium</taxon>
    </lineage>
</organism>
<evidence type="ECO:0000256" key="9">
    <source>
        <dbReference type="ARBA" id="ARBA00023128"/>
    </source>
</evidence>